<reference evidence="2" key="1">
    <citation type="submission" date="2016-11" db="EMBL/GenBank/DDBJ databases">
        <authorList>
            <person name="Varghese N."/>
            <person name="Submissions S."/>
        </authorList>
    </citation>
    <scope>NUCLEOTIDE SEQUENCE [LARGE SCALE GENOMIC DNA]</scope>
    <source>
        <strain evidence="2">DSM 11003</strain>
    </source>
</reference>
<dbReference type="OrthoDB" id="9805830at2"/>
<sequence length="66" mass="7864">MRTNIVIDENLINEALELTGLKTKKDVVDLALRELVENRKRKNLLEIKGKIEFTEKYDYKKMREGR</sequence>
<name>A0A1M5M369_9FIRM</name>
<protein>
    <submittedName>
        <fullName evidence="1">Antitoxin of type II TA system, VapB</fullName>
    </submittedName>
</protein>
<dbReference type="AlphaFoldDB" id="A0A1M5M369"/>
<accession>A0A1M5M369</accession>
<keyword evidence="2" id="KW-1185">Reference proteome</keyword>
<evidence type="ECO:0000313" key="1">
    <source>
        <dbReference type="EMBL" id="SHG71359.1"/>
    </source>
</evidence>
<dbReference type="Proteomes" id="UP000242329">
    <property type="component" value="Unassembled WGS sequence"/>
</dbReference>
<gene>
    <name evidence="1" type="ORF">SAMN02745221_00807</name>
</gene>
<evidence type="ECO:0000313" key="2">
    <source>
        <dbReference type="Proteomes" id="UP000242329"/>
    </source>
</evidence>
<dbReference type="InterPro" id="IPR019239">
    <property type="entry name" value="VapB_antitoxin"/>
</dbReference>
<dbReference type="STRING" id="1123382.SAMN02745221_00807"/>
<dbReference type="EMBL" id="FQWY01000010">
    <property type="protein sequence ID" value="SHG71359.1"/>
    <property type="molecule type" value="Genomic_DNA"/>
</dbReference>
<proteinExistence type="predicted"/>
<organism evidence="1 2">
    <name type="scientific">Thermosyntropha lipolytica DSM 11003</name>
    <dbReference type="NCBI Taxonomy" id="1123382"/>
    <lineage>
        <taxon>Bacteria</taxon>
        <taxon>Bacillati</taxon>
        <taxon>Bacillota</taxon>
        <taxon>Clostridia</taxon>
        <taxon>Eubacteriales</taxon>
        <taxon>Syntrophomonadaceae</taxon>
        <taxon>Thermosyntropha</taxon>
    </lineage>
</organism>
<dbReference type="RefSeq" id="WP_073090431.1">
    <property type="nucleotide sequence ID" value="NZ_FQWY01000010.1"/>
</dbReference>
<dbReference type="Pfam" id="PF09957">
    <property type="entry name" value="VapB_antitoxin"/>
    <property type="match status" value="1"/>
</dbReference>